<protein>
    <recommendedName>
        <fullName evidence="2">Tyrosine-protein kinase ephrin type A/B receptor-like domain-containing protein</fullName>
    </recommendedName>
</protein>
<evidence type="ECO:0000256" key="1">
    <source>
        <dbReference type="SAM" id="SignalP"/>
    </source>
</evidence>
<keyword evidence="1" id="KW-0732">Signal</keyword>
<dbReference type="InterPro" id="IPR011641">
    <property type="entry name" value="Tyr-kin_ephrin_A/B_rcpt-like"/>
</dbReference>
<comment type="caution">
    <text evidence="3">The sequence shown here is derived from an EMBL/GenBank/DDBJ whole genome shotgun (WGS) entry which is preliminary data.</text>
</comment>
<dbReference type="InterPro" id="IPR009030">
    <property type="entry name" value="Growth_fac_rcpt_cys_sf"/>
</dbReference>
<dbReference type="Gene3D" id="2.10.50.10">
    <property type="entry name" value="Tumor Necrosis Factor Receptor, subunit A, domain 2"/>
    <property type="match status" value="1"/>
</dbReference>
<evidence type="ECO:0000313" key="3">
    <source>
        <dbReference type="EMBL" id="GFH48440.1"/>
    </source>
</evidence>
<feature type="signal peptide" evidence="1">
    <location>
        <begin position="1"/>
        <end position="16"/>
    </location>
</feature>
<name>A0AAD3H2Y4_9STRA</name>
<keyword evidence="4" id="KW-1185">Reference proteome</keyword>
<feature type="chain" id="PRO_5042129108" description="Tyrosine-protein kinase ephrin type A/B receptor-like domain-containing protein" evidence="1">
    <location>
        <begin position="17"/>
        <end position="195"/>
    </location>
</feature>
<evidence type="ECO:0000259" key="2">
    <source>
        <dbReference type="Pfam" id="PF07699"/>
    </source>
</evidence>
<reference evidence="3 4" key="1">
    <citation type="journal article" date="2021" name="Sci. Rep.">
        <title>The genome of the diatom Chaetoceros tenuissimus carries an ancient integrated fragment of an extant virus.</title>
        <authorList>
            <person name="Hongo Y."/>
            <person name="Kimura K."/>
            <person name="Takaki Y."/>
            <person name="Yoshida Y."/>
            <person name="Baba S."/>
            <person name="Kobayashi G."/>
            <person name="Nagasaki K."/>
            <person name="Hano T."/>
            <person name="Tomaru Y."/>
        </authorList>
    </citation>
    <scope>NUCLEOTIDE SEQUENCE [LARGE SCALE GENOMIC DNA]</scope>
    <source>
        <strain evidence="3 4">NIES-3715</strain>
    </source>
</reference>
<accession>A0AAD3H2Y4</accession>
<dbReference type="EMBL" id="BLLK01000027">
    <property type="protein sequence ID" value="GFH48440.1"/>
    <property type="molecule type" value="Genomic_DNA"/>
</dbReference>
<gene>
    <name evidence="3" type="ORF">CTEN210_04916</name>
</gene>
<evidence type="ECO:0000313" key="4">
    <source>
        <dbReference type="Proteomes" id="UP001054902"/>
    </source>
</evidence>
<dbReference type="Pfam" id="PF07699">
    <property type="entry name" value="Ephrin_rec_like"/>
    <property type="match status" value="1"/>
</dbReference>
<dbReference type="AlphaFoldDB" id="A0AAD3H2Y4"/>
<feature type="domain" description="Tyrosine-protein kinase ephrin type A/B receptor-like" evidence="2">
    <location>
        <begin position="78"/>
        <end position="119"/>
    </location>
</feature>
<organism evidence="3 4">
    <name type="scientific">Chaetoceros tenuissimus</name>
    <dbReference type="NCBI Taxonomy" id="426638"/>
    <lineage>
        <taxon>Eukaryota</taxon>
        <taxon>Sar</taxon>
        <taxon>Stramenopiles</taxon>
        <taxon>Ochrophyta</taxon>
        <taxon>Bacillariophyta</taxon>
        <taxon>Coscinodiscophyceae</taxon>
        <taxon>Chaetocerotophycidae</taxon>
        <taxon>Chaetocerotales</taxon>
        <taxon>Chaetocerotaceae</taxon>
        <taxon>Chaetoceros</taxon>
    </lineage>
</organism>
<dbReference type="SMART" id="SM01411">
    <property type="entry name" value="Ephrin_rec_like"/>
    <property type="match status" value="1"/>
</dbReference>
<proteinExistence type="predicted"/>
<dbReference type="Proteomes" id="UP001054902">
    <property type="component" value="Unassembled WGS sequence"/>
</dbReference>
<sequence length="195" mass="21495">MISIGLFLLGLVCISAQSNEWYNWYDTDNGEGDADILPTLSCPKGHFRRLKTKTYEQGGIQLDGCIKCPIGVYGDSTDLTSSECTAPCPKGYYNDEEGITSIDDCKPCPPGTFGDEEGLTDSSCSGLCSDLNSRGRQYFSTEKALTNIEDCQICPPRYNHHSCKANLDESQEVKQMTFTEMRIIAAGRAAYPPLW</sequence>
<dbReference type="SUPFAM" id="SSF57184">
    <property type="entry name" value="Growth factor receptor domain"/>
    <property type="match status" value="1"/>
</dbReference>